<dbReference type="Proteomes" id="UP000183039">
    <property type="component" value="Unassembled WGS sequence"/>
</dbReference>
<name>A0A0S3KDJ2_9ENTE</name>
<dbReference type="AlphaFoldDB" id="A0A0S3KDJ2"/>
<protein>
    <submittedName>
        <fullName evidence="2">Ciab protein</fullName>
    </submittedName>
    <submittedName>
        <fullName evidence="1">DNA-binding protein</fullName>
    </submittedName>
</protein>
<reference evidence="1 3" key="2">
    <citation type="submission" date="2015-12" db="EMBL/GenBank/DDBJ databases">
        <authorList>
            <person name="Lauer A."/>
            <person name="Humrighouse B."/>
            <person name="Loparev V."/>
            <person name="Shewmaker P.L."/>
            <person name="Whitney A.M."/>
            <person name="McLaughlin R.W."/>
        </authorList>
    </citation>
    <scope>NUCLEOTIDE SEQUENCE [LARGE SCALE GENOMIC DNA]</scope>
    <source>
        <strain evidence="1 3">LMG 23085</strain>
    </source>
</reference>
<evidence type="ECO:0000313" key="4">
    <source>
        <dbReference type="Proteomes" id="UP000183039"/>
    </source>
</evidence>
<dbReference type="KEGG" id="ess:ATZ33_13555"/>
<dbReference type="RefSeq" id="WP_071878119.1">
    <property type="nucleotide sequence ID" value="NZ_JXLC01000015.1"/>
</dbReference>
<accession>A0A0S3KDJ2</accession>
<proteinExistence type="predicted"/>
<dbReference type="GO" id="GO:0003677">
    <property type="term" value="F:DNA binding"/>
    <property type="evidence" value="ECO:0007669"/>
    <property type="project" value="UniProtKB-KW"/>
</dbReference>
<dbReference type="OrthoDB" id="696873at2"/>
<evidence type="ECO:0000313" key="3">
    <source>
        <dbReference type="Proteomes" id="UP000065511"/>
    </source>
</evidence>
<dbReference type="Proteomes" id="UP000065511">
    <property type="component" value="Chromosome"/>
</dbReference>
<keyword evidence="3" id="KW-1185">Reference proteome</keyword>
<sequence>MAELSDSKLERQNILNNRLAMKEAEKQFNLSGIEMDGIIYYTRQQVSSFFDVDIRTIERVTEDNRQELEGNDLKMLSGKKLQEFKKNAAEVTDIDVGHKVVNLSVSSFRTLLNYAMLLQNSDQAKAVRNTILDIVIDVMNKQVGGNTKYINQRDEDYIKSAFINENYRKQYTDALNNYLEMGPVKYAVYTDKIYQSIFKERAKEYKKILKLSNNDRVRETMYSEIIDLVSSYESGLADCMKRKYLEKGNQKITPQELNEIIKEFSSMPLWKPLIAKARMKMASRDFVFRNAMHESLEDYIVPIDEGEYERFIGEKSMELNERLDKMQDVFKRLKDR</sequence>
<organism evidence="2 4">
    <name type="scientific">Enterococcus silesiacus</name>
    <dbReference type="NCBI Taxonomy" id="332949"/>
    <lineage>
        <taxon>Bacteria</taxon>
        <taxon>Bacillati</taxon>
        <taxon>Bacillota</taxon>
        <taxon>Bacilli</taxon>
        <taxon>Lactobacillales</taxon>
        <taxon>Enterococcaceae</taxon>
        <taxon>Enterococcus</taxon>
    </lineage>
</organism>
<evidence type="ECO:0000313" key="1">
    <source>
        <dbReference type="EMBL" id="ALS02374.1"/>
    </source>
</evidence>
<reference evidence="2 4" key="1">
    <citation type="submission" date="2014-12" db="EMBL/GenBank/DDBJ databases">
        <title>Draft genome sequences of 29 type strains of Enterococci.</title>
        <authorList>
            <person name="Zhong Z."/>
            <person name="Sun Z."/>
            <person name="Liu W."/>
            <person name="Zhang W."/>
            <person name="Zhang H."/>
        </authorList>
    </citation>
    <scope>NUCLEOTIDE SEQUENCE [LARGE SCALE GENOMIC DNA]</scope>
    <source>
        <strain evidence="2 4">DSM 22801</strain>
    </source>
</reference>
<dbReference type="EMBL" id="CP013614">
    <property type="protein sequence ID" value="ALS02374.1"/>
    <property type="molecule type" value="Genomic_DNA"/>
</dbReference>
<gene>
    <name evidence="1" type="ORF">ATZ33_13555</name>
    <name evidence="2" type="ORF">RV15_GL000805</name>
</gene>
<evidence type="ECO:0000313" key="2">
    <source>
        <dbReference type="EMBL" id="OJG91349.1"/>
    </source>
</evidence>
<keyword evidence="1" id="KW-0238">DNA-binding</keyword>
<dbReference type="EMBL" id="JXLC01000015">
    <property type="protein sequence ID" value="OJG91349.1"/>
    <property type="molecule type" value="Genomic_DNA"/>
</dbReference>